<evidence type="ECO:0000313" key="2">
    <source>
        <dbReference type="Proteomes" id="UP000594014"/>
    </source>
</evidence>
<protein>
    <submittedName>
        <fullName evidence="1">Thiolase family protein</fullName>
    </submittedName>
</protein>
<dbReference type="EMBL" id="CP042469">
    <property type="protein sequence ID" value="QOX64703.1"/>
    <property type="molecule type" value="Genomic_DNA"/>
</dbReference>
<evidence type="ECO:0000313" key="1">
    <source>
        <dbReference type="EMBL" id="QOX64703.1"/>
    </source>
</evidence>
<name>A0ACD1ADT3_9FIRM</name>
<organism evidence="1 2">
    <name type="scientific">Anoxybacterium hadale</name>
    <dbReference type="NCBI Taxonomy" id="3408580"/>
    <lineage>
        <taxon>Bacteria</taxon>
        <taxon>Bacillati</taxon>
        <taxon>Bacillota</taxon>
        <taxon>Clostridia</taxon>
        <taxon>Peptostreptococcales</taxon>
        <taxon>Anaerovoracaceae</taxon>
        <taxon>Anoxybacterium</taxon>
    </lineage>
</organism>
<accession>A0ACD1ADT3</accession>
<reference evidence="1" key="1">
    <citation type="submission" date="2019-08" db="EMBL/GenBank/DDBJ databases">
        <title>Genome sequence of Clostridiales bacterium MT110.</title>
        <authorList>
            <person name="Cao J."/>
        </authorList>
    </citation>
    <scope>NUCLEOTIDE SEQUENCE</scope>
    <source>
        <strain evidence="1">MT110</strain>
    </source>
</reference>
<proteinExistence type="predicted"/>
<sequence length="391" mass="41099">MTVREAVIVSAVRTPVGRARGTLAGVPAADLGALAIKEAVRRAQIDPAEIEDVFFGNLMANEYANIARVAALGAGLPYSVPAVMMDRQCGSSLTTFGLASMMIEGGHADVLVSAGVESDSRRSYVMEKPTASYQVMPPQWANIMSAYTKEDSISMGLTAENLAEKYGITRKACDAFSVESHRKAAAAWEAGYFDEQIVSVEVSVGKGKTALISKDESVRSDCSMETLGKLPPVFKKDGVVTAGNSSPMSDGGGASVLMEKGKAKSLGLPILGRFAGYAAAGLDPKYMGYGPVEATKKLLKKKGMTMSDIDLIEMNEAFAAQSIACIEGLNLDPTKLNVNGGAIALGHPLGGTGAVLVAKMLYELKRRDLERGLITFCIGGGQGVSALIERE</sequence>
<keyword evidence="2" id="KW-1185">Reference proteome</keyword>
<gene>
    <name evidence="1" type="ORF">FRZ06_15800</name>
</gene>
<dbReference type="Proteomes" id="UP000594014">
    <property type="component" value="Chromosome"/>
</dbReference>